<evidence type="ECO:0000256" key="3">
    <source>
        <dbReference type="ARBA" id="ARBA00023125"/>
    </source>
</evidence>
<keyword evidence="2" id="KW-0229">DNA integration</keyword>
<comment type="similarity">
    <text evidence="1">Belongs to the 'phage' integrase family.</text>
</comment>
<dbReference type="PROSITE" id="PS51898">
    <property type="entry name" value="TYR_RECOMBINASE"/>
    <property type="match status" value="1"/>
</dbReference>
<evidence type="ECO:0000256" key="2">
    <source>
        <dbReference type="ARBA" id="ARBA00022908"/>
    </source>
</evidence>
<name>A0A0H4VHT9_9SPHN</name>
<dbReference type="PANTHER" id="PTHR30629:SF2">
    <property type="entry name" value="PROPHAGE INTEGRASE INTS-RELATED"/>
    <property type="match status" value="1"/>
</dbReference>
<gene>
    <name evidence="8" type="ORF">CP97_11600</name>
</gene>
<evidence type="ECO:0000313" key="9">
    <source>
        <dbReference type="Proteomes" id="UP000059113"/>
    </source>
</evidence>
<dbReference type="GO" id="GO:0006310">
    <property type="term" value="P:DNA recombination"/>
    <property type="evidence" value="ECO:0007669"/>
    <property type="project" value="UniProtKB-KW"/>
</dbReference>
<dbReference type="InterPro" id="IPR002104">
    <property type="entry name" value="Integrase_catalytic"/>
</dbReference>
<dbReference type="InterPro" id="IPR025166">
    <property type="entry name" value="Integrase_DNA_bind_dom"/>
</dbReference>
<dbReference type="Pfam" id="PF22022">
    <property type="entry name" value="Phage_int_M"/>
    <property type="match status" value="1"/>
</dbReference>
<organism evidence="8 9">
    <name type="scientific">Aurantiacibacter atlanticus</name>
    <dbReference type="NCBI Taxonomy" id="1648404"/>
    <lineage>
        <taxon>Bacteria</taxon>
        <taxon>Pseudomonadati</taxon>
        <taxon>Pseudomonadota</taxon>
        <taxon>Alphaproteobacteria</taxon>
        <taxon>Sphingomonadales</taxon>
        <taxon>Erythrobacteraceae</taxon>
        <taxon>Aurantiacibacter</taxon>
    </lineage>
</organism>
<evidence type="ECO:0000256" key="4">
    <source>
        <dbReference type="ARBA" id="ARBA00023172"/>
    </source>
</evidence>
<protein>
    <submittedName>
        <fullName evidence="8">Transposase</fullName>
    </submittedName>
</protein>
<feature type="domain" description="Core-binding (CB)" evidence="7">
    <location>
        <begin position="98"/>
        <end position="179"/>
    </location>
</feature>
<dbReference type="KEGG" id="ery:CP97_11600"/>
<dbReference type="GO" id="GO:0015074">
    <property type="term" value="P:DNA integration"/>
    <property type="evidence" value="ECO:0007669"/>
    <property type="project" value="UniProtKB-KW"/>
</dbReference>
<dbReference type="PROSITE" id="PS51900">
    <property type="entry name" value="CB"/>
    <property type="match status" value="1"/>
</dbReference>
<dbReference type="InterPro" id="IPR050808">
    <property type="entry name" value="Phage_Integrase"/>
</dbReference>
<dbReference type="Gene3D" id="1.10.150.130">
    <property type="match status" value="1"/>
</dbReference>
<dbReference type="InterPro" id="IPR013762">
    <property type="entry name" value="Integrase-like_cat_sf"/>
</dbReference>
<dbReference type="GO" id="GO:0003677">
    <property type="term" value="F:DNA binding"/>
    <property type="evidence" value="ECO:0007669"/>
    <property type="project" value="UniProtKB-UniRule"/>
</dbReference>
<dbReference type="AlphaFoldDB" id="A0A0H4VHT9"/>
<dbReference type="InterPro" id="IPR044068">
    <property type="entry name" value="CB"/>
</dbReference>
<reference evidence="9" key="2">
    <citation type="submission" date="2015-04" db="EMBL/GenBank/DDBJ databases">
        <title>The complete genome sequence of Erythrobacter sp. s21-N3.</title>
        <authorList>
            <person name="Zhuang L."/>
            <person name="Liu Y."/>
            <person name="Shao Z."/>
        </authorList>
    </citation>
    <scope>NUCLEOTIDE SEQUENCE [LARGE SCALE GENOMIC DNA]</scope>
    <source>
        <strain evidence="9">s21-N3</strain>
    </source>
</reference>
<dbReference type="EMBL" id="CP011310">
    <property type="protein sequence ID" value="AKQ42539.2"/>
    <property type="molecule type" value="Genomic_DNA"/>
</dbReference>
<keyword evidence="3 5" id="KW-0238">DNA-binding</keyword>
<dbReference type="InterPro" id="IPR053876">
    <property type="entry name" value="Phage_int_M"/>
</dbReference>
<evidence type="ECO:0000259" key="7">
    <source>
        <dbReference type="PROSITE" id="PS51900"/>
    </source>
</evidence>
<dbReference type="InterPro" id="IPR010998">
    <property type="entry name" value="Integrase_recombinase_N"/>
</dbReference>
<evidence type="ECO:0000313" key="8">
    <source>
        <dbReference type="EMBL" id="AKQ42539.2"/>
    </source>
</evidence>
<accession>A0A0H4VHT9</accession>
<dbReference type="Proteomes" id="UP000059113">
    <property type="component" value="Chromosome"/>
</dbReference>
<reference evidence="8 9" key="1">
    <citation type="journal article" date="2015" name="Int. J. Syst. Evol. Microbiol.">
        <title>Erythrobacter atlanticus sp. nov., a bacterium from ocean sediment able to degrade polycyclic aromatic hydrocarbons.</title>
        <authorList>
            <person name="Zhuang L."/>
            <person name="Liu Y."/>
            <person name="Wang L."/>
            <person name="Wang W."/>
            <person name="Shao Z."/>
        </authorList>
    </citation>
    <scope>NUCLEOTIDE SEQUENCE [LARGE SCALE GENOMIC DNA]</scope>
    <source>
        <strain evidence="9">s21-N3</strain>
    </source>
</reference>
<keyword evidence="4" id="KW-0233">DNA recombination</keyword>
<dbReference type="InterPro" id="IPR011010">
    <property type="entry name" value="DNA_brk_join_enz"/>
</dbReference>
<feature type="domain" description="Tyr recombinase" evidence="6">
    <location>
        <begin position="205"/>
        <end position="379"/>
    </location>
</feature>
<dbReference type="Pfam" id="PF00589">
    <property type="entry name" value="Phage_integrase"/>
    <property type="match status" value="1"/>
</dbReference>
<dbReference type="PANTHER" id="PTHR30629">
    <property type="entry name" value="PROPHAGE INTEGRASE"/>
    <property type="match status" value="1"/>
</dbReference>
<dbReference type="Pfam" id="PF13356">
    <property type="entry name" value="Arm-DNA-bind_3"/>
    <property type="match status" value="1"/>
</dbReference>
<dbReference type="InterPro" id="IPR038488">
    <property type="entry name" value="Integrase_DNA-bd_sf"/>
</dbReference>
<sequence length="399" mass="44072">MGVKALGSLTATQVSALVRDSRPGRYQDGDGLALLIGKRGGQSWMVRIQKDGRRRDIGLGSAKKVSLKLARERAATVRSQVEAGIDPIAERKKAAGVPTFREAAASVHAEHKGSWKNAKHRKQWLTTLETYAFPAFGDRSIALVDAPAVRDALAEIWLAKPETARRLRQRICTVIDWAVAKGYREAGLPMPVIDKALPKQRAKPKHHAALPYADLPLFLPKLRKRETMGRLALEAVILTAARSGEVRLAEWSELDLDAATWTVPAERMKAGREHVVPLSPQAVALFKRMKLHRRGESDLVFPGTKRGKPLSDMTLTKVLRDMEMAVTAHGFRSTFRDWVAEQSSWPAELAEAALAHVVSDKTVAAYQRGSMLEKRRELMSAWTDYCEGASGGNVVRLAQ</sequence>
<dbReference type="SUPFAM" id="SSF56349">
    <property type="entry name" value="DNA breaking-rejoining enzymes"/>
    <property type="match status" value="1"/>
</dbReference>
<evidence type="ECO:0000256" key="1">
    <source>
        <dbReference type="ARBA" id="ARBA00008857"/>
    </source>
</evidence>
<evidence type="ECO:0000256" key="5">
    <source>
        <dbReference type="PROSITE-ProRule" id="PRU01248"/>
    </source>
</evidence>
<proteinExistence type="inferred from homology"/>
<dbReference type="Gene3D" id="1.10.443.10">
    <property type="entry name" value="Intergrase catalytic core"/>
    <property type="match status" value="1"/>
</dbReference>
<evidence type="ECO:0000259" key="6">
    <source>
        <dbReference type="PROSITE" id="PS51898"/>
    </source>
</evidence>
<keyword evidence="9" id="KW-1185">Reference proteome</keyword>
<dbReference type="CDD" id="cd00801">
    <property type="entry name" value="INT_P4_C"/>
    <property type="match status" value="1"/>
</dbReference>
<dbReference type="Gene3D" id="3.30.160.390">
    <property type="entry name" value="Integrase, DNA-binding domain"/>
    <property type="match status" value="1"/>
</dbReference>